<dbReference type="InterPro" id="IPR036938">
    <property type="entry name" value="PAP2/HPO_sf"/>
</dbReference>
<proteinExistence type="predicted"/>
<name>W4PZI9_9BACI</name>
<organism evidence="3 4">
    <name type="scientific">Halalkalibacter wakoensis JCM 9140</name>
    <dbReference type="NCBI Taxonomy" id="1236970"/>
    <lineage>
        <taxon>Bacteria</taxon>
        <taxon>Bacillati</taxon>
        <taxon>Bacillota</taxon>
        <taxon>Bacilli</taxon>
        <taxon>Bacillales</taxon>
        <taxon>Bacillaceae</taxon>
        <taxon>Halalkalibacter</taxon>
    </lineage>
</organism>
<evidence type="ECO:0000256" key="1">
    <source>
        <dbReference type="SAM" id="Phobius"/>
    </source>
</evidence>
<evidence type="ECO:0000313" key="3">
    <source>
        <dbReference type="EMBL" id="GAE24514.1"/>
    </source>
</evidence>
<dbReference type="SUPFAM" id="SSF48317">
    <property type="entry name" value="Acid phosphatase/Vanadium-dependent haloperoxidase"/>
    <property type="match status" value="1"/>
</dbReference>
<accession>W4PZI9</accession>
<reference evidence="3" key="1">
    <citation type="journal article" date="2014" name="Genome Announc.">
        <title>Draft Genome Sequences of Three Alkaliphilic Bacillus Strains, Bacillus wakoensis JCM 9140T, Bacillus akibai JCM 9157T, and Bacillus hemicellulosilyticus JCM 9152T.</title>
        <authorList>
            <person name="Yuki M."/>
            <person name="Oshima K."/>
            <person name="Suda W."/>
            <person name="Oshida Y."/>
            <person name="Kitamura K."/>
            <person name="Iida T."/>
            <person name="Hattori M."/>
            <person name="Ohkuma M."/>
        </authorList>
    </citation>
    <scope>NUCLEOTIDE SEQUENCE [LARGE SCALE GENOMIC DNA]</scope>
    <source>
        <strain evidence="3">JCM 9140</strain>
    </source>
</reference>
<feature type="transmembrane region" description="Helical" evidence="1">
    <location>
        <begin position="160"/>
        <end position="182"/>
    </location>
</feature>
<dbReference type="Pfam" id="PF01569">
    <property type="entry name" value="PAP2"/>
    <property type="match status" value="1"/>
</dbReference>
<keyword evidence="1" id="KW-1133">Transmembrane helix</keyword>
<feature type="transmembrane region" description="Helical" evidence="1">
    <location>
        <begin position="220"/>
        <end position="237"/>
    </location>
</feature>
<evidence type="ECO:0000313" key="4">
    <source>
        <dbReference type="Proteomes" id="UP000018890"/>
    </source>
</evidence>
<keyword evidence="1" id="KW-0472">Membrane</keyword>
<dbReference type="EMBL" id="BAUT01000002">
    <property type="protein sequence ID" value="GAE24514.1"/>
    <property type="molecule type" value="Genomic_DNA"/>
</dbReference>
<feature type="transmembrane region" description="Helical" evidence="1">
    <location>
        <begin position="12"/>
        <end position="27"/>
    </location>
</feature>
<feature type="transmembrane region" description="Helical" evidence="1">
    <location>
        <begin position="246"/>
        <end position="268"/>
    </location>
</feature>
<keyword evidence="4" id="KW-1185">Reference proteome</keyword>
<protein>
    <recommendedName>
        <fullName evidence="2">Phosphatidic acid phosphatase type 2/haloperoxidase domain-containing protein</fullName>
    </recommendedName>
</protein>
<dbReference type="AlphaFoldDB" id="W4PZI9"/>
<feature type="transmembrane region" description="Helical" evidence="1">
    <location>
        <begin position="68"/>
        <end position="86"/>
    </location>
</feature>
<feature type="transmembrane region" description="Helical" evidence="1">
    <location>
        <begin position="131"/>
        <end position="153"/>
    </location>
</feature>
<feature type="domain" description="Phosphatidic acid phosphatase type 2/haloperoxidase" evidence="2">
    <location>
        <begin position="177"/>
        <end position="284"/>
    </location>
</feature>
<evidence type="ECO:0000259" key="2">
    <source>
        <dbReference type="Pfam" id="PF01569"/>
    </source>
</evidence>
<dbReference type="STRING" id="1236970.JCM9140_448"/>
<gene>
    <name evidence="3" type="ORF">JCM9140_448</name>
</gene>
<keyword evidence="1" id="KW-0812">Transmembrane</keyword>
<dbReference type="RefSeq" id="WP_034741597.1">
    <property type="nucleotide sequence ID" value="NZ_BAUT01000002.1"/>
</dbReference>
<comment type="caution">
    <text evidence="3">The sequence shown here is derived from an EMBL/GenBank/DDBJ whole genome shotgun (WGS) entry which is preliminary data.</text>
</comment>
<dbReference type="InterPro" id="IPR000326">
    <property type="entry name" value="PAP2/HPO"/>
</dbReference>
<dbReference type="Gene3D" id="1.20.144.10">
    <property type="entry name" value="Phosphatidic acid phosphatase type 2/haloperoxidase"/>
    <property type="match status" value="1"/>
</dbReference>
<feature type="transmembrane region" description="Helical" evidence="1">
    <location>
        <begin position="39"/>
        <end position="56"/>
    </location>
</feature>
<dbReference type="Proteomes" id="UP000018890">
    <property type="component" value="Unassembled WGS sequence"/>
</dbReference>
<sequence>MIKNGQDLSLKTIFLLLLSLTGLIWFLPHVPQHPIWERLQFFLILLFPIILSYKYFYFKKPLIKQSLVYLGFYIVLSLTTFVIHIWQLQWEIANPNGLFEFKVYIDPLLASIPFNDGMWLWELSTPSLDRFFVYIYIHGFVFCILGLCLYYLVTGQPRKILLAMFAGHFLQYLLILPFHFWVDGHQVWYIQNLWYGTNYIDPLLGYRTVTEPIIPSLNHVFPSMHTSIAIVTILLALREKSKMIKYFYTILNIGIIFSTVYLGIHWVIDLVGGALFGYLVLKVADKIMDVDWKETWSAVEQKTLTYLEKDQLPMPNSPIRYFWWDDQ</sequence>